<sequence>MAKNRTKEKHMARPVEEHNTAAWANIEELQPVSRVPIPNETQVKNAKEWVDTNQK</sequence>
<comment type="caution">
    <text evidence="1">The sequence shown here is derived from an EMBL/GenBank/DDBJ whole genome shotgun (WGS) entry which is preliminary data.</text>
</comment>
<keyword evidence="2" id="KW-1185">Reference proteome</keyword>
<dbReference type="RefSeq" id="WP_184312534.1">
    <property type="nucleotide sequence ID" value="NZ_JACHEN010000032.1"/>
</dbReference>
<organism evidence="1 2">
    <name type="scientific">Anaerosolibacter carboniphilus</name>
    <dbReference type="NCBI Taxonomy" id="1417629"/>
    <lineage>
        <taxon>Bacteria</taxon>
        <taxon>Bacillati</taxon>
        <taxon>Bacillota</taxon>
        <taxon>Clostridia</taxon>
        <taxon>Peptostreptococcales</taxon>
        <taxon>Thermotaleaceae</taxon>
        <taxon>Anaerosolibacter</taxon>
    </lineage>
</organism>
<name>A0A841L1I5_9FIRM</name>
<gene>
    <name evidence="1" type="ORF">HNQ80_004169</name>
</gene>
<dbReference type="AlphaFoldDB" id="A0A841L1I5"/>
<dbReference type="EMBL" id="JACHEN010000032">
    <property type="protein sequence ID" value="MBB6218030.1"/>
    <property type="molecule type" value="Genomic_DNA"/>
</dbReference>
<dbReference type="InterPro" id="IPR024209">
    <property type="entry name" value="CDIF630_02480-like"/>
</dbReference>
<dbReference type="Proteomes" id="UP000579281">
    <property type="component" value="Unassembled WGS sequence"/>
</dbReference>
<dbReference type="Pfam" id="PF12655">
    <property type="entry name" value="CDIF630_02480-like"/>
    <property type="match status" value="1"/>
</dbReference>
<accession>A0A841L1I5</accession>
<reference evidence="1 2" key="1">
    <citation type="submission" date="2020-08" db="EMBL/GenBank/DDBJ databases">
        <title>Genomic Encyclopedia of Type Strains, Phase IV (KMG-IV): sequencing the most valuable type-strain genomes for metagenomic binning, comparative biology and taxonomic classification.</title>
        <authorList>
            <person name="Goeker M."/>
        </authorList>
    </citation>
    <scope>NUCLEOTIDE SEQUENCE [LARGE SCALE GENOMIC DNA]</scope>
    <source>
        <strain evidence="1 2">DSM 103526</strain>
    </source>
</reference>
<evidence type="ECO:0000313" key="2">
    <source>
        <dbReference type="Proteomes" id="UP000579281"/>
    </source>
</evidence>
<evidence type="ECO:0000313" key="1">
    <source>
        <dbReference type="EMBL" id="MBB6218030.1"/>
    </source>
</evidence>
<evidence type="ECO:0008006" key="3">
    <source>
        <dbReference type="Google" id="ProtNLM"/>
    </source>
</evidence>
<protein>
    <recommendedName>
        <fullName evidence="3">DUF3787 domain-containing protein</fullName>
    </recommendedName>
</protein>
<proteinExistence type="predicted"/>